<reference evidence="7 8" key="1">
    <citation type="submission" date="2017-07" db="EMBL/GenBank/DDBJ databases">
        <title>Annotated genome sequence of Bacterioplanes sanyensis isolated from Red Sea.</title>
        <authorList>
            <person name="Rehman Z.U."/>
        </authorList>
    </citation>
    <scope>NUCLEOTIDE SEQUENCE [LARGE SCALE GENOMIC DNA]</scope>
    <source>
        <strain evidence="7 8">NV9</strain>
    </source>
</reference>
<evidence type="ECO:0000259" key="6">
    <source>
        <dbReference type="Pfam" id="PF17188"/>
    </source>
</evidence>
<evidence type="ECO:0000256" key="1">
    <source>
        <dbReference type="ARBA" id="ARBA00004418"/>
    </source>
</evidence>
<evidence type="ECO:0000259" key="5">
    <source>
        <dbReference type="Pfam" id="PF03888"/>
    </source>
</evidence>
<comment type="subcellular location">
    <subcellularLocation>
        <location evidence="1">Periplasm</location>
    </subcellularLocation>
</comment>
<dbReference type="GO" id="GO:0045152">
    <property type="term" value="F:antisigma factor binding"/>
    <property type="evidence" value="ECO:0007669"/>
    <property type="project" value="TreeGrafter"/>
</dbReference>
<dbReference type="Gene3D" id="2.50.20.10">
    <property type="entry name" value="Lipoprotein localisation LolA/LolB/LppX"/>
    <property type="match status" value="1"/>
</dbReference>
<evidence type="ECO:0008006" key="9">
    <source>
        <dbReference type="Google" id="ProtNLM"/>
    </source>
</evidence>
<dbReference type="Gene3D" id="3.30.200.100">
    <property type="entry name" value="MucB/RseB, C-terminal domain"/>
    <property type="match status" value="1"/>
</dbReference>
<organism evidence="7 8">
    <name type="scientific">Bacterioplanes sanyensis</name>
    <dbReference type="NCBI Taxonomy" id="1249553"/>
    <lineage>
        <taxon>Bacteria</taxon>
        <taxon>Pseudomonadati</taxon>
        <taxon>Pseudomonadota</taxon>
        <taxon>Gammaproteobacteria</taxon>
        <taxon>Oceanospirillales</taxon>
        <taxon>Oceanospirillaceae</taxon>
        <taxon>Bacterioplanes</taxon>
    </lineage>
</organism>
<keyword evidence="4" id="KW-0574">Periplasm</keyword>
<dbReference type="GO" id="GO:0032885">
    <property type="term" value="P:regulation of polysaccharide biosynthetic process"/>
    <property type="evidence" value="ECO:0007669"/>
    <property type="project" value="TreeGrafter"/>
</dbReference>
<dbReference type="PIRSF" id="PIRSF005427">
    <property type="entry name" value="RseB"/>
    <property type="match status" value="1"/>
</dbReference>
<feature type="domain" description="MucB/RseB N-terminal" evidence="5">
    <location>
        <begin position="14"/>
        <end position="187"/>
    </location>
</feature>
<evidence type="ECO:0000256" key="3">
    <source>
        <dbReference type="ARBA" id="ARBA00022729"/>
    </source>
</evidence>
<dbReference type="KEGG" id="bsan:CHH28_11125"/>
<protein>
    <recommendedName>
        <fullName evidence="9">Transcriptional regulator</fullName>
    </recommendedName>
</protein>
<feature type="domain" description="MucB/RseB C-terminal" evidence="6">
    <location>
        <begin position="207"/>
        <end position="302"/>
    </location>
</feature>
<keyword evidence="3" id="KW-0732">Signal</keyword>
<dbReference type="InterPro" id="IPR033436">
    <property type="entry name" value="MucB/RseB_C"/>
</dbReference>
<gene>
    <name evidence="7" type="ORF">CHH28_11125</name>
</gene>
<comment type="similarity">
    <text evidence="2">Belongs to the RseB family.</text>
</comment>
<dbReference type="InterPro" id="IPR033434">
    <property type="entry name" value="MucB/RseB_N"/>
</dbReference>
<dbReference type="Pfam" id="PF03888">
    <property type="entry name" value="MucB_RseB"/>
    <property type="match status" value="1"/>
</dbReference>
<keyword evidence="8" id="KW-1185">Reference proteome</keyword>
<dbReference type="InterPro" id="IPR005588">
    <property type="entry name" value="MucB_RseB"/>
</dbReference>
<dbReference type="CDD" id="cd16327">
    <property type="entry name" value="RseB"/>
    <property type="match status" value="1"/>
</dbReference>
<dbReference type="PANTHER" id="PTHR38782">
    <property type="match status" value="1"/>
</dbReference>
<dbReference type="GO" id="GO:0030288">
    <property type="term" value="C:outer membrane-bounded periplasmic space"/>
    <property type="evidence" value="ECO:0007669"/>
    <property type="project" value="TreeGrafter"/>
</dbReference>
<proteinExistence type="inferred from homology"/>
<dbReference type="InterPro" id="IPR038484">
    <property type="entry name" value="MucB/RseB_C_sf"/>
</dbReference>
<dbReference type="EMBL" id="CP022530">
    <property type="protein sequence ID" value="ASP39195.1"/>
    <property type="molecule type" value="Genomic_DNA"/>
</dbReference>
<name>A0A222FJG7_9GAMM</name>
<evidence type="ECO:0000256" key="2">
    <source>
        <dbReference type="ARBA" id="ARBA00008150"/>
    </source>
</evidence>
<evidence type="ECO:0000313" key="8">
    <source>
        <dbReference type="Proteomes" id="UP000202440"/>
    </source>
</evidence>
<evidence type="ECO:0000313" key="7">
    <source>
        <dbReference type="EMBL" id="ASP39195.1"/>
    </source>
</evidence>
<dbReference type="Pfam" id="PF17188">
    <property type="entry name" value="MucB_RseB_C"/>
    <property type="match status" value="1"/>
</dbReference>
<sequence>MLLVVATTGLGNEARSWLDRMSHAAKEQNYQGVLIYGAPERWETMAINHAVYDDTEYEKLVHLTGERREVIRRGHAISCSHPGDHAVRVNPTSSNPLNTELWRDLGDLESWYRLSLAGEERIAGRMTQIVRVLPRDQYRFGYDLWLDRDTALLLRSDLVRHDGVVLERLQFANVAIGIEMAKSEFEPDYEGHHLARHNHAEVSPVAATNAWQPGWVPSGFAPVNRGQSHGRHLATLMYTDGLAAFSVFVDRLSNPEQSRTLRQQWGATAAIVHDVLGDDGSYRITVVGEVPMQTAEKIAASVSVPALLTLQEES</sequence>
<dbReference type="Proteomes" id="UP000202440">
    <property type="component" value="Chromosome"/>
</dbReference>
<accession>A0A222FJG7</accession>
<evidence type="ECO:0000256" key="4">
    <source>
        <dbReference type="ARBA" id="ARBA00022764"/>
    </source>
</evidence>
<dbReference type="PANTHER" id="PTHR38782:SF1">
    <property type="entry name" value="SIGMA-E FACTOR REGULATORY PROTEIN RSEB"/>
    <property type="match status" value="1"/>
</dbReference>
<dbReference type="AlphaFoldDB" id="A0A222FJG7"/>